<feature type="compositionally biased region" description="Basic and acidic residues" evidence="1">
    <location>
        <begin position="53"/>
        <end position="66"/>
    </location>
</feature>
<evidence type="ECO:0000313" key="3">
    <source>
        <dbReference type="EMBL" id="KAL1595460.1"/>
    </source>
</evidence>
<reference evidence="3 4" key="1">
    <citation type="submission" date="2024-02" db="EMBL/GenBank/DDBJ databases">
        <title>De novo assembly and annotation of 12 fungi associated with fruit tree decline syndrome in Ontario, Canada.</title>
        <authorList>
            <person name="Sulman M."/>
            <person name="Ellouze W."/>
            <person name="Ilyukhin E."/>
        </authorList>
    </citation>
    <scope>NUCLEOTIDE SEQUENCE [LARGE SCALE GENOMIC DNA]</scope>
    <source>
        <strain evidence="3 4">M97-236</strain>
    </source>
</reference>
<feature type="compositionally biased region" description="Polar residues" evidence="1">
    <location>
        <begin position="112"/>
        <end position="121"/>
    </location>
</feature>
<keyword evidence="4" id="KW-1185">Reference proteome</keyword>
<dbReference type="Proteomes" id="UP001521222">
    <property type="component" value="Unassembled WGS sequence"/>
</dbReference>
<feature type="compositionally biased region" description="Basic and acidic residues" evidence="1">
    <location>
        <begin position="235"/>
        <end position="244"/>
    </location>
</feature>
<dbReference type="PANTHER" id="PTHR48050">
    <property type="entry name" value="STEROL 3-BETA-GLUCOSYLTRANSFERASE"/>
    <property type="match status" value="1"/>
</dbReference>
<dbReference type="InterPro" id="IPR050426">
    <property type="entry name" value="Glycosyltransferase_28"/>
</dbReference>
<feature type="compositionally biased region" description="Basic and acidic residues" evidence="1">
    <location>
        <begin position="139"/>
        <end position="152"/>
    </location>
</feature>
<evidence type="ECO:0000256" key="1">
    <source>
        <dbReference type="SAM" id="MobiDB-lite"/>
    </source>
</evidence>
<organism evidence="3 4">
    <name type="scientific">Nothophoma quercina</name>
    <dbReference type="NCBI Taxonomy" id="749835"/>
    <lineage>
        <taxon>Eukaryota</taxon>
        <taxon>Fungi</taxon>
        <taxon>Dikarya</taxon>
        <taxon>Ascomycota</taxon>
        <taxon>Pezizomycotina</taxon>
        <taxon>Dothideomycetes</taxon>
        <taxon>Pleosporomycetidae</taxon>
        <taxon>Pleosporales</taxon>
        <taxon>Pleosporineae</taxon>
        <taxon>Didymellaceae</taxon>
        <taxon>Nothophoma</taxon>
    </lineage>
</organism>
<feature type="compositionally biased region" description="Polar residues" evidence="1">
    <location>
        <begin position="219"/>
        <end position="232"/>
    </location>
</feature>
<dbReference type="InterPro" id="IPR004276">
    <property type="entry name" value="GlycoTrans_28_N"/>
</dbReference>
<dbReference type="SUPFAM" id="SSF53756">
    <property type="entry name" value="UDP-Glycosyltransferase/glycogen phosphorylase"/>
    <property type="match status" value="1"/>
</dbReference>
<comment type="caution">
    <text evidence="3">The sequence shown here is derived from an EMBL/GenBank/DDBJ whole genome shotgun (WGS) entry which is preliminary data.</text>
</comment>
<dbReference type="Gene3D" id="3.40.50.2000">
    <property type="entry name" value="Glycogen Phosphorylase B"/>
    <property type="match status" value="1"/>
</dbReference>
<feature type="compositionally biased region" description="Basic and acidic residues" evidence="1">
    <location>
        <begin position="78"/>
        <end position="89"/>
    </location>
</feature>
<dbReference type="EMBL" id="JAKIXB020000032">
    <property type="protein sequence ID" value="KAL1595460.1"/>
    <property type="molecule type" value="Genomic_DNA"/>
</dbReference>
<sequence>MATRTQEEPTVSPTGMVINEPTFPDIDGDSAPSKGSTTINFPTSVDPTPAHISQHDFTEPEKEKPWTADTQQTSAPRRLQERSATERPKPSTKYSLLRNLPAPRKQRPAPVQRQTTITFDHSSSDSDSSEDEQFPAKSTSHDETVQRQESRTRSQSKRRSSTMNPFARFKVSNEHFQTRGSVKSDGRLKLSILEEDVGSGYIAKALGAVLPKHGKNGDQRSVQSYDAGSGNNEKIAPKDDEMEHDPSRRLKLNIVIIIIGSRGDIQPFIRIGKILKEDYGHRVRIATHPAFKDFVQKDCGLEFFSVGGNPAELMAFMVKNPGLIPNIDTIKGGEIGRRRAQMYEMFQGMWRACINATDDETDHMNAKMSKLTASQPTNFD</sequence>
<gene>
    <name evidence="3" type="ORF">SLS59_008393</name>
</gene>
<feature type="region of interest" description="Disordered" evidence="1">
    <location>
        <begin position="1"/>
        <end position="168"/>
    </location>
</feature>
<accession>A0ABR3QTH8</accession>
<evidence type="ECO:0000259" key="2">
    <source>
        <dbReference type="Pfam" id="PF03033"/>
    </source>
</evidence>
<name>A0ABR3QTH8_9PLEO</name>
<feature type="region of interest" description="Disordered" evidence="1">
    <location>
        <begin position="212"/>
        <end position="244"/>
    </location>
</feature>
<evidence type="ECO:0000313" key="4">
    <source>
        <dbReference type="Proteomes" id="UP001521222"/>
    </source>
</evidence>
<dbReference type="Pfam" id="PF03033">
    <property type="entry name" value="Glyco_transf_28"/>
    <property type="match status" value="1"/>
</dbReference>
<dbReference type="PANTHER" id="PTHR48050:SF5">
    <property type="entry name" value="UDP-GLUCOSE,STEROL TRANSFERASE"/>
    <property type="match status" value="1"/>
</dbReference>
<feature type="compositionally biased region" description="Polar residues" evidence="1">
    <location>
        <begin position="33"/>
        <end position="46"/>
    </location>
</feature>
<protein>
    <recommendedName>
        <fullName evidence="2">Glycosyltransferase family 28 N-terminal domain-containing protein</fullName>
    </recommendedName>
</protein>
<proteinExistence type="predicted"/>
<feature type="domain" description="Glycosyltransferase family 28 N-terminal" evidence="2">
    <location>
        <begin position="254"/>
        <end position="323"/>
    </location>
</feature>